<dbReference type="InterPro" id="IPR017905">
    <property type="entry name" value="ERV/ALR_sulphydryl_oxidase"/>
</dbReference>
<reference evidence="9 10" key="1">
    <citation type="submission" date="2024-01" db="EMBL/GenBank/DDBJ databases">
        <title>A draft genome for the cacao thread blight pathogen Marasmiellus scandens.</title>
        <authorList>
            <person name="Baruah I.K."/>
            <person name="Leung J."/>
            <person name="Bukari Y."/>
            <person name="Amoako-Attah I."/>
            <person name="Meinhardt L.W."/>
            <person name="Bailey B.A."/>
            <person name="Cohen S.P."/>
        </authorList>
    </citation>
    <scope>NUCLEOTIDE SEQUENCE [LARGE SCALE GENOMIC DNA]</scope>
    <source>
        <strain evidence="9 10">GH-19</strain>
    </source>
</reference>
<evidence type="ECO:0000256" key="7">
    <source>
        <dbReference type="SAM" id="MobiDB-lite"/>
    </source>
</evidence>
<dbReference type="InterPro" id="IPR039799">
    <property type="entry name" value="ALR/ERV"/>
</dbReference>
<comment type="catalytic activity">
    <reaction evidence="6">
        <text>2 R'C(R)SH + O2 = R'C(R)S-S(R)CR' + H2O2</text>
        <dbReference type="Rhea" id="RHEA:17357"/>
        <dbReference type="ChEBI" id="CHEBI:15379"/>
        <dbReference type="ChEBI" id="CHEBI:16240"/>
        <dbReference type="ChEBI" id="CHEBI:16520"/>
        <dbReference type="ChEBI" id="CHEBI:17412"/>
        <dbReference type="EC" id="1.8.3.2"/>
    </reaction>
</comment>
<dbReference type="Proteomes" id="UP001498398">
    <property type="component" value="Unassembled WGS sequence"/>
</dbReference>
<evidence type="ECO:0000313" key="10">
    <source>
        <dbReference type="Proteomes" id="UP001498398"/>
    </source>
</evidence>
<evidence type="ECO:0000256" key="1">
    <source>
        <dbReference type="ARBA" id="ARBA00001974"/>
    </source>
</evidence>
<keyword evidence="3 6" id="KW-0274">FAD</keyword>
<dbReference type="Gene3D" id="1.20.120.310">
    <property type="entry name" value="ERV/ALR sulfhydryl oxidase domain"/>
    <property type="match status" value="1"/>
</dbReference>
<keyword evidence="5" id="KW-1015">Disulfide bond</keyword>
<evidence type="ECO:0000256" key="5">
    <source>
        <dbReference type="ARBA" id="ARBA00023157"/>
    </source>
</evidence>
<feature type="transmembrane region" description="Helical" evidence="6">
    <location>
        <begin position="81"/>
        <end position="101"/>
    </location>
</feature>
<dbReference type="PANTHER" id="PTHR12645:SF1">
    <property type="entry name" value="FAD-LINKED SULFHYDRYL OXIDASE ERV2"/>
    <property type="match status" value="1"/>
</dbReference>
<keyword evidence="6" id="KW-0812">Transmembrane</keyword>
<evidence type="ECO:0000259" key="8">
    <source>
        <dbReference type="PROSITE" id="PS51324"/>
    </source>
</evidence>
<sequence>MIHCGSVLNIRSNIQQHGRDNDSRLDVQEKACTATNRRRPNLDAKQSRLVQIYYLRSFIFSPSSSLLKPSYKISLSMISRFAKSFVFIVVALLVLAMVGFLHPTARVYTSDILGETTFGSNANPQPVVQWKNPVEEPIEGVEGGVIMEKLGNATAKAALGQATWKLLHTMTLRYPEHPTSDERAALSSYFHLLSRLYPCGECAEEFQQLLKKFPPQTSNRRAASLWLCFVHNEVNKRLEKPQFDCAHLDEEYDCGCGDEPIKKTESDPMDLEHDPSQDELTGAHMVKGGR</sequence>
<accession>A0ABR1K647</accession>
<keyword evidence="6" id="KW-1133">Transmembrane helix</keyword>
<dbReference type="Pfam" id="PF04777">
    <property type="entry name" value="Evr1_Alr"/>
    <property type="match status" value="1"/>
</dbReference>
<proteinExistence type="predicted"/>
<dbReference type="EC" id="1.8.3.2" evidence="6"/>
<dbReference type="InterPro" id="IPR036774">
    <property type="entry name" value="ERV/ALR_sulphydryl_oxid_sf"/>
</dbReference>
<comment type="caution">
    <text evidence="9">The sequence shown here is derived from an EMBL/GenBank/DDBJ whole genome shotgun (WGS) entry which is preliminary data.</text>
</comment>
<feature type="domain" description="ERV/ALR sulfhydryl oxidase" evidence="8">
    <location>
        <begin position="152"/>
        <end position="252"/>
    </location>
</feature>
<gene>
    <name evidence="9" type="ORF">VKT23_000488</name>
</gene>
<keyword evidence="2 6" id="KW-0285">Flavoprotein</keyword>
<dbReference type="PROSITE" id="PS51324">
    <property type="entry name" value="ERV_ALR"/>
    <property type="match status" value="1"/>
</dbReference>
<name>A0ABR1K647_9AGAR</name>
<comment type="cofactor">
    <cofactor evidence="1 6">
        <name>FAD</name>
        <dbReference type="ChEBI" id="CHEBI:57692"/>
    </cofactor>
</comment>
<feature type="compositionally biased region" description="Basic and acidic residues" evidence="7">
    <location>
        <begin position="259"/>
        <end position="276"/>
    </location>
</feature>
<evidence type="ECO:0000256" key="6">
    <source>
        <dbReference type="RuleBase" id="RU371123"/>
    </source>
</evidence>
<protein>
    <recommendedName>
        <fullName evidence="6">Sulfhydryl oxidase</fullName>
        <ecNumber evidence="6">1.8.3.2</ecNumber>
    </recommendedName>
</protein>
<evidence type="ECO:0000256" key="4">
    <source>
        <dbReference type="ARBA" id="ARBA00023002"/>
    </source>
</evidence>
<evidence type="ECO:0000313" key="9">
    <source>
        <dbReference type="EMBL" id="KAK7472371.1"/>
    </source>
</evidence>
<dbReference type="SUPFAM" id="SSF69000">
    <property type="entry name" value="FAD-dependent thiol oxidase"/>
    <property type="match status" value="1"/>
</dbReference>
<keyword evidence="4 6" id="KW-0560">Oxidoreductase</keyword>
<dbReference type="EMBL" id="JBANRG010000001">
    <property type="protein sequence ID" value="KAK7472371.1"/>
    <property type="molecule type" value="Genomic_DNA"/>
</dbReference>
<evidence type="ECO:0000256" key="3">
    <source>
        <dbReference type="ARBA" id="ARBA00022827"/>
    </source>
</evidence>
<evidence type="ECO:0000256" key="2">
    <source>
        <dbReference type="ARBA" id="ARBA00022630"/>
    </source>
</evidence>
<keyword evidence="10" id="KW-1185">Reference proteome</keyword>
<organism evidence="9 10">
    <name type="scientific">Marasmiellus scandens</name>
    <dbReference type="NCBI Taxonomy" id="2682957"/>
    <lineage>
        <taxon>Eukaryota</taxon>
        <taxon>Fungi</taxon>
        <taxon>Dikarya</taxon>
        <taxon>Basidiomycota</taxon>
        <taxon>Agaricomycotina</taxon>
        <taxon>Agaricomycetes</taxon>
        <taxon>Agaricomycetidae</taxon>
        <taxon>Agaricales</taxon>
        <taxon>Marasmiineae</taxon>
        <taxon>Omphalotaceae</taxon>
        <taxon>Marasmiellus</taxon>
    </lineage>
</organism>
<feature type="region of interest" description="Disordered" evidence="7">
    <location>
        <begin position="259"/>
        <end position="290"/>
    </location>
</feature>
<dbReference type="PANTHER" id="PTHR12645">
    <property type="entry name" value="ALR/ERV"/>
    <property type="match status" value="1"/>
</dbReference>
<keyword evidence="6" id="KW-0472">Membrane</keyword>